<feature type="compositionally biased region" description="Low complexity" evidence="1">
    <location>
        <begin position="283"/>
        <end position="293"/>
    </location>
</feature>
<feature type="compositionally biased region" description="Low complexity" evidence="1">
    <location>
        <begin position="493"/>
        <end position="503"/>
    </location>
</feature>
<organism evidence="2 3">
    <name type="scientific">Orbilia brochopaga</name>
    <dbReference type="NCBI Taxonomy" id="3140254"/>
    <lineage>
        <taxon>Eukaryota</taxon>
        <taxon>Fungi</taxon>
        <taxon>Dikarya</taxon>
        <taxon>Ascomycota</taxon>
        <taxon>Pezizomycotina</taxon>
        <taxon>Orbiliomycetes</taxon>
        <taxon>Orbiliales</taxon>
        <taxon>Orbiliaceae</taxon>
        <taxon>Orbilia</taxon>
    </lineage>
</organism>
<proteinExistence type="predicted"/>
<feature type="region of interest" description="Disordered" evidence="1">
    <location>
        <begin position="191"/>
        <end position="215"/>
    </location>
</feature>
<feature type="region of interest" description="Disordered" evidence="1">
    <location>
        <begin position="549"/>
        <end position="606"/>
    </location>
</feature>
<evidence type="ECO:0000256" key="1">
    <source>
        <dbReference type="SAM" id="MobiDB-lite"/>
    </source>
</evidence>
<name>A0AAV9UFG6_9PEZI</name>
<gene>
    <name evidence="2" type="ORF">TWF696_009179</name>
</gene>
<accession>A0AAV9UFG6</accession>
<comment type="caution">
    <text evidence="2">The sequence shown here is derived from an EMBL/GenBank/DDBJ whole genome shotgun (WGS) entry which is preliminary data.</text>
</comment>
<feature type="compositionally biased region" description="Basic residues" evidence="1">
    <location>
        <begin position="594"/>
        <end position="606"/>
    </location>
</feature>
<dbReference type="Proteomes" id="UP001375240">
    <property type="component" value="Unassembled WGS sequence"/>
</dbReference>
<feature type="compositionally biased region" description="Acidic residues" evidence="1">
    <location>
        <begin position="462"/>
        <end position="479"/>
    </location>
</feature>
<feature type="compositionally biased region" description="Basic residues" evidence="1">
    <location>
        <begin position="374"/>
        <end position="384"/>
    </location>
</feature>
<sequence length="606" mass="66030">MPEDSTGAGTPPRSAKKRRRLEAGAGAGAGAGTSRSATRLSFGSSAANGARSPSPLIPPTPPFGSPPPRARPALPKPTARPNLNINTNNANADSNANGPAPTPARHSRGGAGTGNPRDPLAQQMLTLYTRLDDLRDDLAHSYEAERKARMDAHDAAQRQLMAMQGMLETIAREYARTRRRKRLERRLFGAGDRNTNSYSTGSHRTTQKAGTNTHMYDGDVGMNSGDYRDPNYNYTNGDVDMQDTTTNGAMDVDFDNLEDIDDRVDNGVDTRKYAYAYERRQTSETLTLDSSSLPQPAQHDDDDDDDEEFDEEDEDDDEDDSFIPQPRARNRLRRRVQPTYSPSLHGENENVIVIPSDSEPSSSLRALTRSLHLSTRRKPKHAPRRQPLSPPVSSFRSAQRSRRVVPDSQSQEAAVAAATAEAESGSTFNLSLSQLSIPPNPEDDDDTTYRASGSTTTSASDADAEATEVDADPEPETDVDIQGLDLDLPPPTTTTKPAAAFPRPRSPPPLSSEQITPANRPRRRAAHVANYYEWERYIIPAAAPPSVDRTIAKPRHTTGSNSSAGVRASLSPRVRKRSVGGGVMTSPIADTSNPRRHMHMKRLSLG</sequence>
<feature type="compositionally biased region" description="Polar residues" evidence="1">
    <location>
        <begin position="33"/>
        <end position="47"/>
    </location>
</feature>
<evidence type="ECO:0000313" key="2">
    <source>
        <dbReference type="EMBL" id="KAK6340862.1"/>
    </source>
</evidence>
<evidence type="ECO:0000313" key="3">
    <source>
        <dbReference type="Proteomes" id="UP001375240"/>
    </source>
</evidence>
<reference evidence="2 3" key="1">
    <citation type="submission" date="2019-10" db="EMBL/GenBank/DDBJ databases">
        <authorList>
            <person name="Palmer J.M."/>
        </authorList>
    </citation>
    <scope>NUCLEOTIDE SEQUENCE [LARGE SCALE GENOMIC DNA]</scope>
    <source>
        <strain evidence="2 3">TWF696</strain>
    </source>
</reference>
<feature type="compositionally biased region" description="Acidic residues" evidence="1">
    <location>
        <begin position="300"/>
        <end position="321"/>
    </location>
</feature>
<feature type="region of interest" description="Disordered" evidence="1">
    <location>
        <begin position="283"/>
        <end position="348"/>
    </location>
</feature>
<feature type="region of interest" description="Disordered" evidence="1">
    <location>
        <begin position="1"/>
        <end position="119"/>
    </location>
</feature>
<feature type="compositionally biased region" description="Polar residues" evidence="1">
    <location>
        <begin position="424"/>
        <end position="437"/>
    </location>
</feature>
<feature type="region of interest" description="Disordered" evidence="1">
    <location>
        <begin position="373"/>
        <end position="522"/>
    </location>
</feature>
<protein>
    <submittedName>
        <fullName evidence="2">Uncharacterized protein</fullName>
    </submittedName>
</protein>
<dbReference type="EMBL" id="JAVHNQ010000008">
    <property type="protein sequence ID" value="KAK6340862.1"/>
    <property type="molecule type" value="Genomic_DNA"/>
</dbReference>
<feature type="compositionally biased region" description="Polar residues" evidence="1">
    <location>
        <begin position="193"/>
        <end position="214"/>
    </location>
</feature>
<dbReference type="AlphaFoldDB" id="A0AAV9UFG6"/>
<feature type="compositionally biased region" description="Low complexity" evidence="1">
    <location>
        <begin position="451"/>
        <end position="461"/>
    </location>
</feature>
<feature type="compositionally biased region" description="Pro residues" evidence="1">
    <location>
        <begin position="55"/>
        <end position="70"/>
    </location>
</feature>
<feature type="compositionally biased region" description="Low complexity" evidence="1">
    <location>
        <begin position="412"/>
        <end position="423"/>
    </location>
</feature>
<keyword evidence="3" id="KW-1185">Reference proteome</keyword>
<feature type="compositionally biased region" description="Low complexity" evidence="1">
    <location>
        <begin position="71"/>
        <end position="99"/>
    </location>
</feature>